<evidence type="ECO:0000256" key="3">
    <source>
        <dbReference type="SAM" id="MobiDB-lite"/>
    </source>
</evidence>
<keyword evidence="5" id="KW-1185">Reference proteome</keyword>
<dbReference type="KEGG" id="pswu:SY83_05140"/>
<dbReference type="InterPro" id="IPR005754">
    <property type="entry name" value="Sortase"/>
</dbReference>
<dbReference type="Pfam" id="PF04203">
    <property type="entry name" value="Sortase"/>
    <property type="match status" value="1"/>
</dbReference>
<keyword evidence="1" id="KW-0378">Hydrolase</keyword>
<dbReference type="GO" id="GO:0016787">
    <property type="term" value="F:hydrolase activity"/>
    <property type="evidence" value="ECO:0007669"/>
    <property type="project" value="UniProtKB-KW"/>
</dbReference>
<name>A0A172TNX6_9BACL</name>
<dbReference type="NCBIfam" id="TIGR01076">
    <property type="entry name" value="sortase_fam"/>
    <property type="match status" value="1"/>
</dbReference>
<sequence length="227" mass="25423">MRQKLLAAFIILTGFMILLYPAVKDRYETYQQNRILEQWQQNMQQIALETTVEDIVEQADLPPDDSDSAATKPMTAQPAPSQKKPPAAEVKLKNVEGVLIINKIDLNLPILTNATKQNLSRSVASIANTGKAGQIGNYAIAGHRNRTYGKNFNRLGEMKIGDVVEVDTGKEKFRYKLTSKEIVLPEEVGVLKGKENLREITLVTCHPMKNPTHRLILKGQIIPNHRS</sequence>
<evidence type="ECO:0008006" key="6">
    <source>
        <dbReference type="Google" id="ProtNLM"/>
    </source>
</evidence>
<evidence type="ECO:0000313" key="4">
    <source>
        <dbReference type="EMBL" id="ANE48738.1"/>
    </source>
</evidence>
<evidence type="ECO:0000256" key="1">
    <source>
        <dbReference type="ARBA" id="ARBA00022801"/>
    </source>
</evidence>
<gene>
    <name evidence="4" type="ORF">SY83_05140</name>
</gene>
<dbReference type="InterPro" id="IPR042000">
    <property type="entry name" value="Sortase_D_2"/>
</dbReference>
<dbReference type="PATRIC" id="fig|1178515.4.peg.1042"/>
<protein>
    <recommendedName>
        <fullName evidence="6">Sortase</fullName>
    </recommendedName>
</protein>
<dbReference type="AlphaFoldDB" id="A0A172TNX6"/>
<dbReference type="Proteomes" id="UP000076927">
    <property type="component" value="Chromosome"/>
</dbReference>
<feature type="compositionally biased region" description="Low complexity" evidence="3">
    <location>
        <begin position="76"/>
        <end position="87"/>
    </location>
</feature>
<dbReference type="Gene3D" id="2.40.260.10">
    <property type="entry name" value="Sortase"/>
    <property type="match status" value="1"/>
</dbReference>
<organism evidence="4 5">
    <name type="scientific">Paenibacillus swuensis</name>
    <dbReference type="NCBI Taxonomy" id="1178515"/>
    <lineage>
        <taxon>Bacteria</taxon>
        <taxon>Bacillati</taxon>
        <taxon>Bacillota</taxon>
        <taxon>Bacilli</taxon>
        <taxon>Bacillales</taxon>
        <taxon>Paenibacillaceae</taxon>
        <taxon>Paenibacillus</taxon>
    </lineage>
</organism>
<feature type="active site" description="Acyl-thioester intermediate" evidence="2">
    <location>
        <position position="205"/>
    </location>
</feature>
<dbReference type="SUPFAM" id="SSF63817">
    <property type="entry name" value="Sortase"/>
    <property type="match status" value="1"/>
</dbReference>
<feature type="active site" description="Proton donor/acceptor" evidence="2">
    <location>
        <position position="143"/>
    </location>
</feature>
<evidence type="ECO:0000313" key="5">
    <source>
        <dbReference type="Proteomes" id="UP000076927"/>
    </source>
</evidence>
<dbReference type="STRING" id="1178515.SY83_05140"/>
<dbReference type="EMBL" id="CP011388">
    <property type="protein sequence ID" value="ANE48738.1"/>
    <property type="molecule type" value="Genomic_DNA"/>
</dbReference>
<evidence type="ECO:0000256" key="2">
    <source>
        <dbReference type="PIRSR" id="PIRSR605754-1"/>
    </source>
</evidence>
<dbReference type="InterPro" id="IPR023365">
    <property type="entry name" value="Sortase_dom-sf"/>
</dbReference>
<reference evidence="4 5" key="1">
    <citation type="submission" date="2015-01" db="EMBL/GenBank/DDBJ databases">
        <title>Paenibacillus swuensis/DY6/whole genome sequencing.</title>
        <authorList>
            <person name="Kim M.K."/>
            <person name="Srinivasan S."/>
            <person name="Lee J.-J."/>
        </authorList>
    </citation>
    <scope>NUCLEOTIDE SEQUENCE [LARGE SCALE GENOMIC DNA]</scope>
    <source>
        <strain evidence="4 5">DY6</strain>
    </source>
</reference>
<feature type="region of interest" description="Disordered" evidence="3">
    <location>
        <begin position="60"/>
        <end position="87"/>
    </location>
</feature>
<proteinExistence type="predicted"/>
<accession>A0A172TNX6</accession>
<dbReference type="CDD" id="cd06166">
    <property type="entry name" value="Sortase_D_2"/>
    <property type="match status" value="1"/>
</dbReference>